<dbReference type="Proteomes" id="UP000237104">
    <property type="component" value="Unassembled WGS sequence"/>
</dbReference>
<organism evidence="1 2">
    <name type="scientific">Cryobacterium zongtaii</name>
    <dbReference type="NCBI Taxonomy" id="1259217"/>
    <lineage>
        <taxon>Bacteria</taxon>
        <taxon>Bacillati</taxon>
        <taxon>Actinomycetota</taxon>
        <taxon>Actinomycetes</taxon>
        <taxon>Micrococcales</taxon>
        <taxon>Microbacteriaceae</taxon>
        <taxon>Cryobacterium</taxon>
    </lineage>
</organism>
<evidence type="ECO:0000313" key="1">
    <source>
        <dbReference type="EMBL" id="POH65936.1"/>
    </source>
</evidence>
<sequence length="69" mass="7180">MTTILHTRPAHRSLRPIVMTATLVMVSAGTHGPADVPAGPPVAVDRVPAHSLDRIALWAAQPAGINRAA</sequence>
<reference evidence="1 2" key="1">
    <citation type="submission" date="2018-01" db="EMBL/GenBank/DDBJ databases">
        <title>Cryobacterium sp. nov., from glaciers in China.</title>
        <authorList>
            <person name="Liu Q."/>
            <person name="Xin Y.-H."/>
        </authorList>
    </citation>
    <scope>NUCLEOTIDE SEQUENCE [LARGE SCALE GENOMIC DNA]</scope>
    <source>
        <strain evidence="1 2">TMB1-8</strain>
    </source>
</reference>
<dbReference type="AlphaFoldDB" id="A0A2S3ZFR1"/>
<gene>
    <name evidence="1" type="ORF">C3B59_08825</name>
</gene>
<proteinExistence type="predicted"/>
<evidence type="ECO:0000313" key="2">
    <source>
        <dbReference type="Proteomes" id="UP000237104"/>
    </source>
</evidence>
<dbReference type="OrthoDB" id="5119677at2"/>
<dbReference type="EMBL" id="PPXF01000038">
    <property type="protein sequence ID" value="POH65936.1"/>
    <property type="molecule type" value="Genomic_DNA"/>
</dbReference>
<name>A0A2S3ZFR1_9MICO</name>
<accession>A0A2S3ZFR1</accession>
<dbReference type="RefSeq" id="WP_103430978.1">
    <property type="nucleotide sequence ID" value="NZ_PPXF01000038.1"/>
</dbReference>
<comment type="caution">
    <text evidence="1">The sequence shown here is derived from an EMBL/GenBank/DDBJ whole genome shotgun (WGS) entry which is preliminary data.</text>
</comment>
<protein>
    <submittedName>
        <fullName evidence="1">Uncharacterized protein</fullName>
    </submittedName>
</protein>